<sequence length="103" mass="12079">MDIKQYFKNCSVCEVEYSKCQEDSNSLSGYSCYKNSVIFEIPDRKYREGSPGIRVLKKRSMELPVEIEILPEEHPQQRRIIRQTHVCAYPTSLATAEIRCRIF</sequence>
<keyword evidence="2" id="KW-1185">Reference proteome</keyword>
<evidence type="ECO:0000313" key="2">
    <source>
        <dbReference type="Proteomes" id="UP001497382"/>
    </source>
</evidence>
<reference evidence="1 2" key="1">
    <citation type="submission" date="2024-04" db="EMBL/GenBank/DDBJ databases">
        <authorList>
            <person name="Rising A."/>
            <person name="Reimegard J."/>
            <person name="Sonavane S."/>
            <person name="Akerstrom W."/>
            <person name="Nylinder S."/>
            <person name="Hedman E."/>
            <person name="Kallberg Y."/>
        </authorList>
    </citation>
    <scope>NUCLEOTIDE SEQUENCE [LARGE SCALE GENOMIC DNA]</scope>
</reference>
<name>A0AAV1YY99_9ARAC</name>
<feature type="non-terminal residue" evidence="1">
    <location>
        <position position="103"/>
    </location>
</feature>
<dbReference type="Proteomes" id="UP001497382">
    <property type="component" value="Unassembled WGS sequence"/>
</dbReference>
<dbReference type="EMBL" id="CAXIEN010000010">
    <property type="protein sequence ID" value="CAL1263915.1"/>
    <property type="molecule type" value="Genomic_DNA"/>
</dbReference>
<accession>A0AAV1YY99</accession>
<evidence type="ECO:0000313" key="1">
    <source>
        <dbReference type="EMBL" id="CAL1263915.1"/>
    </source>
</evidence>
<comment type="caution">
    <text evidence="1">The sequence shown here is derived from an EMBL/GenBank/DDBJ whole genome shotgun (WGS) entry which is preliminary data.</text>
</comment>
<dbReference type="AlphaFoldDB" id="A0AAV1YY99"/>
<gene>
    <name evidence="1" type="ORF">LARSCL_LOCUS1743</name>
</gene>
<proteinExistence type="predicted"/>
<evidence type="ECO:0008006" key="3">
    <source>
        <dbReference type="Google" id="ProtNLM"/>
    </source>
</evidence>
<organism evidence="1 2">
    <name type="scientific">Larinioides sclopetarius</name>
    <dbReference type="NCBI Taxonomy" id="280406"/>
    <lineage>
        <taxon>Eukaryota</taxon>
        <taxon>Metazoa</taxon>
        <taxon>Ecdysozoa</taxon>
        <taxon>Arthropoda</taxon>
        <taxon>Chelicerata</taxon>
        <taxon>Arachnida</taxon>
        <taxon>Araneae</taxon>
        <taxon>Araneomorphae</taxon>
        <taxon>Entelegynae</taxon>
        <taxon>Araneoidea</taxon>
        <taxon>Araneidae</taxon>
        <taxon>Larinioides</taxon>
    </lineage>
</organism>
<protein>
    <recommendedName>
        <fullName evidence="3">Vitellogenin</fullName>
    </recommendedName>
</protein>